<comment type="similarity">
    <text evidence="2">Belongs to the CUT homeobox family.</text>
</comment>
<keyword evidence="4" id="KW-0677">Repeat</keyword>
<keyword evidence="7" id="KW-0238">DNA-binding</keyword>
<evidence type="ECO:0000256" key="2">
    <source>
        <dbReference type="ARBA" id="ARBA00008190"/>
    </source>
</evidence>
<organism evidence="14 15">
    <name type="scientific">Neotoma lepida</name>
    <name type="common">Desert woodrat</name>
    <dbReference type="NCBI Taxonomy" id="56216"/>
    <lineage>
        <taxon>Eukaryota</taxon>
        <taxon>Metazoa</taxon>
        <taxon>Chordata</taxon>
        <taxon>Craniata</taxon>
        <taxon>Vertebrata</taxon>
        <taxon>Euteleostomi</taxon>
        <taxon>Mammalia</taxon>
        <taxon>Eutheria</taxon>
        <taxon>Euarchontoglires</taxon>
        <taxon>Glires</taxon>
        <taxon>Rodentia</taxon>
        <taxon>Myomorpha</taxon>
        <taxon>Muroidea</taxon>
        <taxon>Cricetidae</taxon>
        <taxon>Neotominae</taxon>
        <taxon>Neotoma</taxon>
    </lineage>
</organism>
<proteinExistence type="inferred from homology"/>
<keyword evidence="3" id="KW-0597">Phosphoprotein</keyword>
<feature type="compositionally biased region" description="Polar residues" evidence="12">
    <location>
        <begin position="250"/>
        <end position="262"/>
    </location>
</feature>
<dbReference type="PROSITE" id="PS51042">
    <property type="entry name" value="CUT"/>
    <property type="match status" value="3"/>
</dbReference>
<feature type="compositionally biased region" description="Polar residues" evidence="12">
    <location>
        <begin position="741"/>
        <end position="763"/>
    </location>
</feature>
<evidence type="ECO:0000256" key="11">
    <source>
        <dbReference type="SAM" id="Coils"/>
    </source>
</evidence>
<dbReference type="GO" id="GO:0000977">
    <property type="term" value="F:RNA polymerase II transcription regulatory region sequence-specific DNA binding"/>
    <property type="evidence" value="ECO:0007669"/>
    <property type="project" value="TreeGrafter"/>
</dbReference>
<keyword evidence="9" id="KW-0804">Transcription</keyword>
<accession>A0A1A6GYH4</accession>
<dbReference type="Gene3D" id="1.10.260.40">
    <property type="entry name" value="lambda repressor-like DNA-binding domains"/>
    <property type="match status" value="3"/>
</dbReference>
<evidence type="ECO:0000256" key="4">
    <source>
        <dbReference type="ARBA" id="ARBA00022737"/>
    </source>
</evidence>
<feature type="non-terminal residue" evidence="14">
    <location>
        <position position="1063"/>
    </location>
</feature>
<evidence type="ECO:0000313" key="14">
    <source>
        <dbReference type="EMBL" id="OBS70660.1"/>
    </source>
</evidence>
<evidence type="ECO:0000256" key="8">
    <source>
        <dbReference type="ARBA" id="ARBA00023155"/>
    </source>
</evidence>
<sequence>VTIKALKEKIREYEQTLKSQAETIALEKEQKLQNDFAEKERKLQETQMSTTSKLEEAEHRLQTLQTGLMPSVLFEATRGRADEIEMIMTDLERANQRAEVAQREAETLREQLSSANHSLQLASQIQKAPDVEQAIEVLTRSSLEVELAAKEREIAQLVEDVQRLQASLTKLRENSASQISQLEQQLSAKNSTLKQLEEKLKGQADYEEVKKELNTLKSMEFAPSEGAGTQDSTKPLEVLLLEKNRSLQSENATLRISNSDLSGSARRKGRDQPESRRPGPLPASPPPQLPRNTGEQVSNTNGTHHFSPAGLSQDFFSSNLASPSLPLASTGKFALNSLLQRQLMQSFYSKAMQEAGSTSTIFSTGPYSTNSISSPSPLQQSPDVNGMAPSPSQSESAGSVSEGEEIDTAEIARQVKEQLIKHNIGQRIFGHYVLGLSQGSVSEILARPKPWNKLTVRGKEPFHKMKQFLSDEQNILALRSIQGRQRENPGQSLNRLFQEVPKRRNGSEGNITTRIRASETGSDEAIKSILEQAKRELQVQKTAEPVQPSSTSSSGNSDDAIRSILQQARREMEAQQAALDPALKPTPLSQPDLTILTPKLLPASPMSTVSTYSPLAIPLKKTPTAPEASTSALPSAPALKKEAQDAPSLDPPGSTDAAQGVLRQVKSELVRGSTWKDPWWSPIQPERRNLTSSEENKADEAPASGKEKASSSQPRAERGQLQGPSSSAEYWKEWPSAESPYSQSSELSLTGASRSETPQNSPLPSSPIVPMAKPAKPSVPPLTPEQYEVYMYQEVDTIELTRQVKEKLAKNGICQRIFGEKVLGLSQGSVSDMLSRPKPWSKLTQKGREPFIRMQLWLNGELGQGVLPVQGQQQGPESTPKTSASCSPAPESPMSSSESVKSLTELVQQPCPAIETSKEGKPPEPSDPPASDSQPTTPLPLSGHSALSIQELVAMSPELDTYGITKRVKEVLTDNNLGQRLFGETILGLTQGSVSDLLARPKPWHKLSLKGREPFVRMQLWLNDPNNVEKLMDMKRMEKKGIKSLVLLLNFGLTVNTPNSSTS</sequence>
<dbReference type="Pfam" id="PF02376">
    <property type="entry name" value="CUT"/>
    <property type="match status" value="3"/>
</dbReference>
<dbReference type="PANTHER" id="PTHR14043:SF4">
    <property type="entry name" value="HOMEOBOX PROTEIN CUT-LIKE 1"/>
    <property type="match status" value="1"/>
</dbReference>
<dbReference type="InterPro" id="IPR010982">
    <property type="entry name" value="Lambda_DNA-bd_dom_sf"/>
</dbReference>
<keyword evidence="6 11" id="KW-0175">Coiled coil</keyword>
<evidence type="ECO:0000256" key="1">
    <source>
        <dbReference type="ARBA" id="ARBA00004123"/>
    </source>
</evidence>
<reference evidence="14 15" key="1">
    <citation type="submission" date="2016-06" db="EMBL/GenBank/DDBJ databases">
        <title>The Draft Genome Sequence and Annotation of the Desert Woodrat Neotoma lepida.</title>
        <authorList>
            <person name="Campbell M."/>
            <person name="Oakeson K.F."/>
            <person name="Yandell M."/>
            <person name="Halpert J.R."/>
            <person name="Dearing D."/>
        </authorList>
    </citation>
    <scope>NUCLEOTIDE SEQUENCE [LARGE SCALE GENOMIC DNA]</scope>
    <source>
        <strain evidence="14">417</strain>
        <tissue evidence="14">Liver</tissue>
    </source>
</reference>
<keyword evidence="8" id="KW-0371">Homeobox</keyword>
<evidence type="ECO:0000259" key="13">
    <source>
        <dbReference type="PROSITE" id="PS51042"/>
    </source>
</evidence>
<comment type="subcellular location">
    <subcellularLocation>
        <location evidence="1">Nucleus</location>
    </subcellularLocation>
</comment>
<evidence type="ECO:0000313" key="15">
    <source>
        <dbReference type="Proteomes" id="UP000092124"/>
    </source>
</evidence>
<protein>
    <recommendedName>
        <fullName evidence="13">CUT domain-containing protein</fullName>
    </recommendedName>
</protein>
<dbReference type="AlphaFoldDB" id="A0A1A6GYH4"/>
<feature type="compositionally biased region" description="Low complexity" evidence="12">
    <location>
        <begin position="371"/>
        <end position="401"/>
    </location>
</feature>
<feature type="region of interest" description="Disordered" evidence="12">
    <location>
        <begin position="867"/>
        <end position="943"/>
    </location>
</feature>
<evidence type="ECO:0000256" key="3">
    <source>
        <dbReference type="ARBA" id="ARBA00022553"/>
    </source>
</evidence>
<feature type="region of interest" description="Disordered" evidence="12">
    <location>
        <begin position="622"/>
        <end position="729"/>
    </location>
</feature>
<dbReference type="Proteomes" id="UP000092124">
    <property type="component" value="Unassembled WGS sequence"/>
</dbReference>
<feature type="non-terminal residue" evidence="14">
    <location>
        <position position="1"/>
    </location>
</feature>
<dbReference type="GO" id="GO:0005634">
    <property type="term" value="C:nucleus"/>
    <property type="evidence" value="ECO:0007669"/>
    <property type="project" value="UniProtKB-SubCell"/>
</dbReference>
<dbReference type="OrthoDB" id="10257567at2759"/>
<comment type="caution">
    <text evidence="14">The sequence shown here is derived from an EMBL/GenBank/DDBJ whole genome shotgun (WGS) entry which is preliminary data.</text>
</comment>
<feature type="region of interest" description="Disordered" evidence="12">
    <location>
        <begin position="741"/>
        <end position="780"/>
    </location>
</feature>
<dbReference type="SMART" id="SM01109">
    <property type="entry name" value="CUT"/>
    <property type="match status" value="3"/>
</dbReference>
<feature type="domain" description="CUT" evidence="13">
    <location>
        <begin position="950"/>
        <end position="1037"/>
    </location>
</feature>
<feature type="region of interest" description="Disordered" evidence="12">
    <location>
        <begin position="366"/>
        <end position="405"/>
    </location>
</feature>
<feature type="coiled-coil region" evidence="11">
    <location>
        <begin position="3"/>
        <end position="49"/>
    </location>
</feature>
<dbReference type="STRING" id="56216.A0A1A6GYH4"/>
<feature type="compositionally biased region" description="Basic and acidic residues" evidence="12">
    <location>
        <begin position="685"/>
        <end position="709"/>
    </location>
</feature>
<evidence type="ECO:0000256" key="10">
    <source>
        <dbReference type="ARBA" id="ARBA00023242"/>
    </source>
</evidence>
<feature type="coiled-coil region" evidence="11">
    <location>
        <begin position="81"/>
        <end position="199"/>
    </location>
</feature>
<feature type="compositionally biased region" description="Polar residues" evidence="12">
    <location>
        <begin position="293"/>
        <end position="304"/>
    </location>
</feature>
<keyword evidence="15" id="KW-1185">Reference proteome</keyword>
<evidence type="ECO:0000256" key="7">
    <source>
        <dbReference type="ARBA" id="ARBA00023125"/>
    </source>
</evidence>
<feature type="region of interest" description="Disordered" evidence="12">
    <location>
        <begin position="250"/>
        <end position="310"/>
    </location>
</feature>
<feature type="compositionally biased region" description="Low complexity" evidence="12">
    <location>
        <begin position="622"/>
        <end position="638"/>
    </location>
</feature>
<evidence type="ECO:0000256" key="9">
    <source>
        <dbReference type="ARBA" id="ARBA00023163"/>
    </source>
</evidence>
<feature type="domain" description="CUT" evidence="13">
    <location>
        <begin position="397"/>
        <end position="484"/>
    </location>
</feature>
<dbReference type="EMBL" id="LZPO01066286">
    <property type="protein sequence ID" value="OBS70660.1"/>
    <property type="molecule type" value="Genomic_DNA"/>
</dbReference>
<name>A0A1A6GYH4_NEOLE</name>
<dbReference type="InterPro" id="IPR003350">
    <property type="entry name" value="CUT_dom"/>
</dbReference>
<evidence type="ECO:0000256" key="5">
    <source>
        <dbReference type="ARBA" id="ARBA00023015"/>
    </source>
</evidence>
<feature type="domain" description="CUT" evidence="13">
    <location>
        <begin position="786"/>
        <end position="873"/>
    </location>
</feature>
<dbReference type="PANTHER" id="PTHR14043">
    <property type="entry name" value="CCAAT DISPLACEMENT PROTEIN-RELATED"/>
    <property type="match status" value="1"/>
</dbReference>
<keyword evidence="5" id="KW-0805">Transcription regulation</keyword>
<evidence type="ECO:0000256" key="6">
    <source>
        <dbReference type="ARBA" id="ARBA00023054"/>
    </source>
</evidence>
<dbReference type="FunFam" id="1.10.260.40:FF:000004">
    <property type="entry name" value="Cut-like homeobox 1a"/>
    <property type="match status" value="2"/>
</dbReference>
<gene>
    <name evidence="14" type="ORF">A6R68_00803</name>
</gene>
<dbReference type="SUPFAM" id="SSF47413">
    <property type="entry name" value="lambda repressor-like DNA-binding domains"/>
    <property type="match status" value="3"/>
</dbReference>
<dbReference type="FunFam" id="1.10.260.40:FF:000010">
    <property type="entry name" value="Cut-like homeobox 1a"/>
    <property type="match status" value="1"/>
</dbReference>
<feature type="region of interest" description="Disordered" evidence="12">
    <location>
        <begin position="537"/>
        <end position="590"/>
    </location>
</feature>
<feature type="region of interest" description="Disordered" evidence="12">
    <location>
        <begin position="501"/>
        <end position="523"/>
    </location>
</feature>
<feature type="compositionally biased region" description="Low complexity" evidence="12">
    <location>
        <begin position="867"/>
        <end position="899"/>
    </location>
</feature>
<dbReference type="GO" id="GO:0000981">
    <property type="term" value="F:DNA-binding transcription factor activity, RNA polymerase II-specific"/>
    <property type="evidence" value="ECO:0007669"/>
    <property type="project" value="TreeGrafter"/>
</dbReference>
<feature type="compositionally biased region" description="Pro residues" evidence="12">
    <location>
        <begin position="279"/>
        <end position="289"/>
    </location>
</feature>
<keyword evidence="10" id="KW-0539">Nucleus</keyword>
<evidence type="ECO:0000256" key="12">
    <source>
        <dbReference type="SAM" id="MobiDB-lite"/>
    </source>
</evidence>